<name>A0A261VCJ4_9BORD</name>
<dbReference type="AlphaFoldDB" id="A0A261VCJ4"/>
<gene>
    <name evidence="1" type="ORF">CAL22_18955</name>
</gene>
<protein>
    <submittedName>
        <fullName evidence="1">Uncharacterized protein</fullName>
    </submittedName>
</protein>
<sequence>MRFAAVDAMGGAVAVSHFGTIVATHSDLDTAPLAVCRVLAGMAAHRRSGAAVTRRPGLAARSGTPLLLATHTPSFMLALPGASHGAPLAFLS</sequence>
<accession>A0A261VCJ4</accession>
<comment type="caution">
    <text evidence="1">The sequence shown here is derived from an EMBL/GenBank/DDBJ whole genome shotgun (WGS) entry which is preliminary data.</text>
</comment>
<evidence type="ECO:0000313" key="1">
    <source>
        <dbReference type="EMBL" id="OZI71864.1"/>
    </source>
</evidence>
<organism evidence="1 2">
    <name type="scientific">Bordetella genomosp. 12</name>
    <dbReference type="NCBI Taxonomy" id="463035"/>
    <lineage>
        <taxon>Bacteria</taxon>
        <taxon>Pseudomonadati</taxon>
        <taxon>Pseudomonadota</taxon>
        <taxon>Betaproteobacteria</taxon>
        <taxon>Burkholderiales</taxon>
        <taxon>Alcaligenaceae</taxon>
        <taxon>Bordetella</taxon>
    </lineage>
</organism>
<evidence type="ECO:0000313" key="2">
    <source>
        <dbReference type="Proteomes" id="UP000216429"/>
    </source>
</evidence>
<dbReference type="EMBL" id="NEVU01000003">
    <property type="protein sequence ID" value="OZI71864.1"/>
    <property type="molecule type" value="Genomic_DNA"/>
</dbReference>
<reference evidence="2" key="1">
    <citation type="submission" date="2017-05" db="EMBL/GenBank/DDBJ databases">
        <title>Complete and WGS of Bordetella genogroups.</title>
        <authorList>
            <person name="Spilker T."/>
            <person name="Lipuma J."/>
        </authorList>
    </citation>
    <scope>NUCLEOTIDE SEQUENCE [LARGE SCALE GENOMIC DNA]</scope>
    <source>
        <strain evidence="2">AU6712</strain>
    </source>
</reference>
<proteinExistence type="predicted"/>
<keyword evidence="2" id="KW-1185">Reference proteome</keyword>
<dbReference type="Proteomes" id="UP000216429">
    <property type="component" value="Unassembled WGS sequence"/>
</dbReference>